<dbReference type="PROSITE" id="PS50835">
    <property type="entry name" value="IG_LIKE"/>
    <property type="match status" value="4"/>
</dbReference>
<dbReference type="PANTHER" id="PTHR45080:SF8">
    <property type="entry name" value="IG-LIKE DOMAIN-CONTAINING PROTEIN"/>
    <property type="match status" value="1"/>
</dbReference>
<dbReference type="CDD" id="cd00054">
    <property type="entry name" value="EGF_CA"/>
    <property type="match status" value="1"/>
</dbReference>
<dbReference type="PANTHER" id="PTHR45080">
    <property type="entry name" value="CONTACTIN 5"/>
    <property type="match status" value="1"/>
</dbReference>
<keyword evidence="2 8" id="KW-0812">Transmembrane</keyword>
<evidence type="ECO:0000256" key="8">
    <source>
        <dbReference type="SAM" id="Phobius"/>
    </source>
</evidence>
<feature type="transmembrane region" description="Helical" evidence="8">
    <location>
        <begin position="919"/>
        <end position="945"/>
    </location>
</feature>
<dbReference type="InterPro" id="IPR003599">
    <property type="entry name" value="Ig_sub"/>
</dbReference>
<dbReference type="SMART" id="SM00409">
    <property type="entry name" value="IG"/>
    <property type="match status" value="5"/>
</dbReference>
<comment type="caution">
    <text evidence="7">Lacks conserved residue(s) required for the propagation of feature annotation.</text>
</comment>
<dbReference type="InterPro" id="IPR000832">
    <property type="entry name" value="GPCR_2_secretin-like"/>
</dbReference>
<keyword evidence="6 7" id="KW-1015">Disulfide bond</keyword>
<name>A0A1X7TAV3_AMPQE</name>
<evidence type="ECO:0000259" key="9">
    <source>
        <dbReference type="PROSITE" id="PS50026"/>
    </source>
</evidence>
<evidence type="ECO:0000256" key="4">
    <source>
        <dbReference type="ARBA" id="ARBA00022989"/>
    </source>
</evidence>
<dbReference type="GO" id="GO:0004930">
    <property type="term" value="F:G protein-coupled receptor activity"/>
    <property type="evidence" value="ECO:0007669"/>
    <property type="project" value="InterPro"/>
</dbReference>
<evidence type="ECO:0000256" key="2">
    <source>
        <dbReference type="ARBA" id="ARBA00022692"/>
    </source>
</evidence>
<dbReference type="InParanoid" id="A0A1X7TAV3"/>
<organism evidence="11">
    <name type="scientific">Amphimedon queenslandica</name>
    <name type="common">Sponge</name>
    <dbReference type="NCBI Taxonomy" id="400682"/>
    <lineage>
        <taxon>Eukaryota</taxon>
        <taxon>Metazoa</taxon>
        <taxon>Porifera</taxon>
        <taxon>Demospongiae</taxon>
        <taxon>Heteroscleromorpha</taxon>
        <taxon>Haplosclerida</taxon>
        <taxon>Niphatidae</taxon>
        <taxon>Amphimedon</taxon>
    </lineage>
</organism>
<dbReference type="InterPro" id="IPR001881">
    <property type="entry name" value="EGF-like_Ca-bd_dom"/>
</dbReference>
<accession>A0A1X7TAV3</accession>
<dbReference type="EnsemblMetazoa" id="Aqu2.1.11575_001">
    <property type="protein sequence ID" value="Aqu2.1.11575_001"/>
    <property type="gene ID" value="Aqu2.1.11575"/>
</dbReference>
<reference evidence="11" key="1">
    <citation type="submission" date="2017-05" db="UniProtKB">
        <authorList>
            <consortium name="EnsemblMetazoa"/>
        </authorList>
    </citation>
    <scope>IDENTIFICATION</scope>
</reference>
<dbReference type="SMART" id="SM00179">
    <property type="entry name" value="EGF_CA"/>
    <property type="match status" value="1"/>
</dbReference>
<dbReference type="InterPro" id="IPR003598">
    <property type="entry name" value="Ig_sub2"/>
</dbReference>
<dbReference type="Gene3D" id="2.10.25.10">
    <property type="entry name" value="Laminin"/>
    <property type="match status" value="1"/>
</dbReference>
<dbReference type="InterPro" id="IPR007110">
    <property type="entry name" value="Ig-like_dom"/>
</dbReference>
<dbReference type="InterPro" id="IPR050958">
    <property type="entry name" value="Cell_Adh-Cytoskel_Orgn"/>
</dbReference>
<dbReference type="PROSITE" id="PS00022">
    <property type="entry name" value="EGF_1"/>
    <property type="match status" value="1"/>
</dbReference>
<feature type="disulfide bond" evidence="7">
    <location>
        <begin position="518"/>
        <end position="527"/>
    </location>
</feature>
<dbReference type="Gene3D" id="2.60.40.10">
    <property type="entry name" value="Immunoglobulins"/>
    <property type="match status" value="4"/>
</dbReference>
<evidence type="ECO:0000256" key="1">
    <source>
        <dbReference type="ARBA" id="ARBA00004141"/>
    </source>
</evidence>
<evidence type="ECO:0000256" key="5">
    <source>
        <dbReference type="ARBA" id="ARBA00023136"/>
    </source>
</evidence>
<keyword evidence="7" id="KW-0245">EGF-like domain</keyword>
<feature type="transmembrane region" description="Helical" evidence="8">
    <location>
        <begin position="974"/>
        <end position="995"/>
    </location>
</feature>
<dbReference type="InterPro" id="IPR036179">
    <property type="entry name" value="Ig-like_dom_sf"/>
</dbReference>
<dbReference type="SMART" id="SM00181">
    <property type="entry name" value="EGF"/>
    <property type="match status" value="1"/>
</dbReference>
<dbReference type="SUPFAM" id="SSF57196">
    <property type="entry name" value="EGF/Laminin"/>
    <property type="match status" value="1"/>
</dbReference>
<evidence type="ECO:0000256" key="6">
    <source>
        <dbReference type="ARBA" id="ARBA00023157"/>
    </source>
</evidence>
<evidence type="ECO:0000256" key="3">
    <source>
        <dbReference type="ARBA" id="ARBA00022729"/>
    </source>
</evidence>
<dbReference type="AlphaFoldDB" id="A0A1X7TAV3"/>
<dbReference type="eggNOG" id="ENOG502TG0K">
    <property type="taxonomic scope" value="Eukaryota"/>
</dbReference>
<feature type="transmembrane region" description="Helical" evidence="8">
    <location>
        <begin position="1007"/>
        <end position="1029"/>
    </location>
</feature>
<dbReference type="CDD" id="cd00096">
    <property type="entry name" value="Ig"/>
    <property type="match status" value="2"/>
</dbReference>
<dbReference type="OrthoDB" id="9355041at2759"/>
<sequence>MMPSISQTSISTVLSTSQLNTGLSTSSITKSITPSPSISQSVIESSINVSSTIPSINQASSVHTSVISLTETTTTATFQSSTSFPSPSPSPEGPHVYMNTTVQAVNDTTVQLNCSRAFPPSTINWHFNGSKLSNSTKYNITRSNLLYIYNVSVNDAGVYYCGTSDVFDDATSDRVMLSVQVPPTFYDATLTDKAVVIGKSIILKCLVFGVPRPVVTWLKEGVNVIDSQYITNNVISDNRVSSVLTIDNSERTSEGNYMCQASNDLVEKRSINATAYVAIYFPANIQPDNERIEAVWNETANISFTITNKEDIINITNIKWEFKSITNNTYSNISGSKLYRVFSSINVNDRGLYRIIVTTEAGIMTSMATELDVFVPAVLLSYNGEEKKRKSGQNVTFNCTADGLPRPKIVWRKDGQLIIEGRKRIISTSQEIKGFRNISDVQQITSTLTITDLVRGVDNGSYSCRADNEANIGDVLDTSYTLVIDPLDEVLPPQNYCLPFPCQNGICESLNGDFLCVCDEKFTGKHCQIEVMNYIAPVITEPPKHTTASLYSSASLTCRATGSPIPTIHWYKDNRIIANKNSDPSVLFFPELDLSDRGFYHCVASNIINGKKEAIRSPVILLNITNVVQYEAEMDLPPDFYNSTESTEDLILKLIQSSNNYLSGSNISNTSFFYIEILNAETILQNTSHMPDKLPIVVTLVTERGQGDNTLLTGVKNQLDSLNQQLSVKISIIELNRFDGCPSNSTIIPSQSGDTRLDISVLWPETNIGVEAIVDCPCGDNDTSSSGSELKAFRYCGGDFTNGAFWTTIDVSRCNFSDLARKICNLRNLPVDRKVQQLEELTSNTQELKSTEVTASVSILVTATDDVSGNITVINITTIINTKHITFPANINIFGSGGQHFSSQSGGFRRNCRAYNAPFYIGMLTPFIIIYIFNWIIFTIIILSLTHKSLKSNLKDTKSKTKDKSPRALIKQQFIIAITLSVLFGLGWGIGLLATEDIYSNKIARDVFASLFVVATAFHGLFIFLMHCLRSKDAQHVWKKWFVRVTGRELSDLTTSTFSRGTKRKRVIESHARKISNSNYSSSYSAPISEKKGSISIKEYDLKTFKNEDDIQKGDLIKEEDESNIPEENKKEDMAHQDDTTITVEVEVTVSNTDPEATKCDPVVSETTFTKPDDNKMEGPEAPELCVKDEQKVIQQENEDNTITTEITVEPEAGTAATNVAVTVREKKFTASFPEDDDDKYEKERLRQEEERAYNAYHKKE</sequence>
<feature type="disulfide bond" evidence="7">
    <location>
        <begin position="497"/>
        <end position="507"/>
    </location>
</feature>
<dbReference type="GO" id="GO:0007156">
    <property type="term" value="P:homophilic cell adhesion via plasma membrane adhesion molecules"/>
    <property type="evidence" value="ECO:0007669"/>
    <property type="project" value="TreeGrafter"/>
</dbReference>
<evidence type="ECO:0000259" key="10">
    <source>
        <dbReference type="PROSITE" id="PS50835"/>
    </source>
</evidence>
<dbReference type="GO" id="GO:0005886">
    <property type="term" value="C:plasma membrane"/>
    <property type="evidence" value="ECO:0007669"/>
    <property type="project" value="TreeGrafter"/>
</dbReference>
<feature type="domain" description="Ig-like" evidence="10">
    <location>
        <begin position="376"/>
        <end position="481"/>
    </location>
</feature>
<keyword evidence="4 8" id="KW-1133">Transmembrane helix</keyword>
<keyword evidence="5 8" id="KW-0472">Membrane</keyword>
<dbReference type="SMART" id="SM00408">
    <property type="entry name" value="IGc2"/>
    <property type="match status" value="4"/>
</dbReference>
<feature type="domain" description="EGF-like" evidence="9">
    <location>
        <begin position="493"/>
        <end position="528"/>
    </location>
</feature>
<proteinExistence type="predicted"/>
<dbReference type="SUPFAM" id="SSF48726">
    <property type="entry name" value="Immunoglobulin"/>
    <property type="match status" value="4"/>
</dbReference>
<dbReference type="InterPro" id="IPR013783">
    <property type="entry name" value="Ig-like_fold"/>
</dbReference>
<dbReference type="PROSITE" id="PS50026">
    <property type="entry name" value="EGF_3"/>
    <property type="match status" value="1"/>
</dbReference>
<dbReference type="InterPro" id="IPR000742">
    <property type="entry name" value="EGF"/>
</dbReference>
<evidence type="ECO:0000256" key="7">
    <source>
        <dbReference type="PROSITE-ProRule" id="PRU00076"/>
    </source>
</evidence>
<dbReference type="Gene3D" id="1.20.1070.10">
    <property type="entry name" value="Rhodopsin 7-helix transmembrane proteins"/>
    <property type="match status" value="1"/>
</dbReference>
<dbReference type="Pfam" id="PF00002">
    <property type="entry name" value="7tm_2"/>
    <property type="match status" value="1"/>
</dbReference>
<dbReference type="GO" id="GO:0005509">
    <property type="term" value="F:calcium ion binding"/>
    <property type="evidence" value="ECO:0007669"/>
    <property type="project" value="InterPro"/>
</dbReference>
<protein>
    <submittedName>
        <fullName evidence="11">Uncharacterized protein</fullName>
    </submittedName>
</protein>
<comment type="subcellular location">
    <subcellularLocation>
        <location evidence="1">Membrane</location>
        <topology evidence="1">Multi-pass membrane protein</topology>
    </subcellularLocation>
</comment>
<feature type="domain" description="Ig-like" evidence="10">
    <location>
        <begin position="94"/>
        <end position="178"/>
    </location>
</feature>
<evidence type="ECO:0000313" key="11">
    <source>
        <dbReference type="EnsemblMetazoa" id="Aqu2.1.11575_001"/>
    </source>
</evidence>
<keyword evidence="3" id="KW-0732">Signal</keyword>
<dbReference type="Pfam" id="PF13927">
    <property type="entry name" value="Ig_3"/>
    <property type="match status" value="4"/>
</dbReference>
<feature type="domain" description="Ig-like" evidence="10">
    <location>
        <begin position="183"/>
        <end position="272"/>
    </location>
</feature>
<feature type="domain" description="Ig-like" evidence="10">
    <location>
        <begin position="537"/>
        <end position="620"/>
    </location>
</feature>